<comment type="caution">
    <text evidence="1">The sequence shown here is derived from an EMBL/GenBank/DDBJ whole genome shotgun (WGS) entry which is preliminary data.</text>
</comment>
<evidence type="ECO:0000313" key="1">
    <source>
        <dbReference type="EMBL" id="GAB1222398.1"/>
    </source>
</evidence>
<gene>
    <name evidence="1" type="ORF">ENUP19_0107G0007</name>
</gene>
<sequence length="167" mass="19482">MSKIIQKVESLIYFSYASDEIIEIIIQNMKKGIKIRSNEMFSKVFNETFDKMKIEESLYPSEMIIYVSNGNKNIILIYEREIPIKQEKEIDIPKGITIYSSSIVLSEQNNERNIKFFKSPSSSLFPNTKITTFNPTSGNVGCGIRVNIEDMNKEENRKYTRFLMTFM</sequence>
<protein>
    <submittedName>
        <fullName evidence="1">Uncharacterized protein</fullName>
    </submittedName>
</protein>
<dbReference type="Proteomes" id="UP001628156">
    <property type="component" value="Unassembled WGS sequence"/>
</dbReference>
<reference evidence="1 2" key="1">
    <citation type="journal article" date="2019" name="PLoS Negl. Trop. Dis.">
        <title>Whole genome sequencing of Entamoeba nuttalli reveals mammalian host-related molecular signatures and a novel octapeptide-repeat surface protein.</title>
        <authorList>
            <person name="Tanaka M."/>
            <person name="Makiuchi T."/>
            <person name="Komiyama T."/>
            <person name="Shiina T."/>
            <person name="Osaki K."/>
            <person name="Tachibana H."/>
        </authorList>
    </citation>
    <scope>NUCLEOTIDE SEQUENCE [LARGE SCALE GENOMIC DNA]</scope>
    <source>
        <strain evidence="1 2">P19-061405</strain>
    </source>
</reference>
<accession>A0ABQ0DHS2</accession>
<name>A0ABQ0DHS2_9EUKA</name>
<proteinExistence type="predicted"/>
<evidence type="ECO:0000313" key="2">
    <source>
        <dbReference type="Proteomes" id="UP001628156"/>
    </source>
</evidence>
<keyword evidence="2" id="KW-1185">Reference proteome</keyword>
<organism evidence="1 2">
    <name type="scientific">Entamoeba nuttalli</name>
    <dbReference type="NCBI Taxonomy" id="412467"/>
    <lineage>
        <taxon>Eukaryota</taxon>
        <taxon>Amoebozoa</taxon>
        <taxon>Evosea</taxon>
        <taxon>Archamoebae</taxon>
        <taxon>Mastigamoebida</taxon>
        <taxon>Entamoebidae</taxon>
        <taxon>Entamoeba</taxon>
    </lineage>
</organism>
<dbReference type="EMBL" id="BAAFRS010000107">
    <property type="protein sequence ID" value="GAB1222398.1"/>
    <property type="molecule type" value="Genomic_DNA"/>
</dbReference>